<accession>A0A915ZDL7</accession>
<sequence>MYEKMSEINYLIPEGISQILFVIAGKFTAEEESKFNLLEDSIFGNDIAEYITIVRTKFSNFKNERECKKDKDDLYNENETVAKLCKNIVHIDNPPININVKDKDDEATITLSRKRRDRLRTILLDHLNKVFQEKGVNYVIKLL</sequence>
<dbReference type="EMBL" id="CAGKOT010000028">
    <property type="protein sequence ID" value="CAB5370811.1"/>
    <property type="molecule type" value="Genomic_DNA"/>
</dbReference>
<dbReference type="AlphaFoldDB" id="A0A915ZDL7"/>
<proteinExistence type="predicted"/>
<evidence type="ECO:0000313" key="1">
    <source>
        <dbReference type="EMBL" id="CAB5370811.1"/>
    </source>
</evidence>
<evidence type="ECO:0000313" key="2">
    <source>
        <dbReference type="Proteomes" id="UP000684084"/>
    </source>
</evidence>
<dbReference type="OrthoDB" id="8954335at2759"/>
<organism evidence="1 2">
    <name type="scientific">Rhizophagus irregularis</name>
    <dbReference type="NCBI Taxonomy" id="588596"/>
    <lineage>
        <taxon>Eukaryota</taxon>
        <taxon>Fungi</taxon>
        <taxon>Fungi incertae sedis</taxon>
        <taxon>Mucoromycota</taxon>
        <taxon>Glomeromycotina</taxon>
        <taxon>Glomeromycetes</taxon>
        <taxon>Glomerales</taxon>
        <taxon>Glomeraceae</taxon>
        <taxon>Rhizophagus</taxon>
    </lineage>
</organism>
<protein>
    <submittedName>
        <fullName evidence="1">Uncharacterized protein</fullName>
    </submittedName>
</protein>
<reference evidence="1" key="1">
    <citation type="submission" date="2020-05" db="EMBL/GenBank/DDBJ databases">
        <authorList>
            <person name="Rincon C."/>
            <person name="Sanders R I."/>
            <person name="Robbins C."/>
            <person name="Chaturvedi A."/>
        </authorList>
    </citation>
    <scope>NUCLEOTIDE SEQUENCE</scope>
    <source>
        <strain evidence="1">CHB12</strain>
    </source>
</reference>
<comment type="caution">
    <text evidence="1">The sequence shown here is derived from an EMBL/GenBank/DDBJ whole genome shotgun (WGS) entry which is preliminary data.</text>
</comment>
<dbReference type="Proteomes" id="UP000684084">
    <property type="component" value="Unassembled WGS sequence"/>
</dbReference>
<gene>
    <name evidence="1" type="ORF">CHRIB12_LOCUS12801</name>
</gene>
<name>A0A915ZDL7_9GLOM</name>